<dbReference type="Gene3D" id="3.90.226.10">
    <property type="entry name" value="2-enoyl-CoA Hydratase, Chain A, domain 1"/>
    <property type="match status" value="1"/>
</dbReference>
<keyword evidence="3" id="KW-0413">Isomerase</keyword>
<dbReference type="InterPro" id="IPR014748">
    <property type="entry name" value="Enoyl-CoA_hydra_C"/>
</dbReference>
<reference evidence="3 4" key="1">
    <citation type="submission" date="2020-04" db="EMBL/GenBank/DDBJ databases">
        <title>Complete genome of a Psychrophilic, Marine, Gas Vacuolate Bacterium Polaromonas vacuolata KCTC 22033T.</title>
        <authorList>
            <person name="Hwang K."/>
            <person name="Kim K.M."/>
        </authorList>
    </citation>
    <scope>NUCLEOTIDE SEQUENCE [LARGE SCALE GENOMIC DNA]</scope>
    <source>
        <strain evidence="3 4">KCTC 22033</strain>
    </source>
</reference>
<sequence length="259" mass="27801">MQEKSIILSRDKAVLELRLNRPDFLNAINADMAKSLLAACQDIASDRSVRALLISGQGKAFMAGGDLNAMQANPEGIGKNIIDPLHQAMLLLTAQDAPIIASVHSRVAGAGVSLMLNADFVMAAQGTRFNLAYVNIGTSCDCGASFLLPRVVGLRHALEIALLGQSLEADDAKRLSLINHIVPAAALQAESMALAQKIANGPTFAMGQMRRLLRQSFETDYESQLNAEKKAFQACVQSADFKEGVAAFFEKRPAQYKGL</sequence>
<evidence type="ECO:0000313" key="4">
    <source>
        <dbReference type="Proteomes" id="UP000502041"/>
    </source>
</evidence>
<dbReference type="SUPFAM" id="SSF52096">
    <property type="entry name" value="ClpP/crotonase"/>
    <property type="match status" value="1"/>
</dbReference>
<dbReference type="InterPro" id="IPR001753">
    <property type="entry name" value="Enoyl-CoA_hydra/iso"/>
</dbReference>
<keyword evidence="4" id="KW-1185">Reference proteome</keyword>
<dbReference type="KEGG" id="pvac:HC248_00808"/>
<accession>A0A6H2H6P2</accession>
<evidence type="ECO:0000256" key="1">
    <source>
        <dbReference type="ARBA" id="ARBA00005254"/>
    </source>
</evidence>
<dbReference type="PANTHER" id="PTHR43459">
    <property type="entry name" value="ENOYL-COA HYDRATASE"/>
    <property type="match status" value="1"/>
</dbReference>
<dbReference type="InterPro" id="IPR029045">
    <property type="entry name" value="ClpP/crotonase-like_dom_sf"/>
</dbReference>
<dbReference type="EC" id="5.3.3.18" evidence="3"/>
<dbReference type="PANTHER" id="PTHR43459:SF1">
    <property type="entry name" value="EG:BACN32G11.4 PROTEIN"/>
    <property type="match status" value="1"/>
</dbReference>
<dbReference type="AlphaFoldDB" id="A0A6H2H6P2"/>
<dbReference type="GO" id="GO:0016853">
    <property type="term" value="F:isomerase activity"/>
    <property type="evidence" value="ECO:0007669"/>
    <property type="project" value="UniProtKB-KW"/>
</dbReference>
<dbReference type="Proteomes" id="UP000502041">
    <property type="component" value="Chromosome"/>
</dbReference>
<dbReference type="GO" id="GO:0016836">
    <property type="term" value="F:hydro-lyase activity"/>
    <property type="evidence" value="ECO:0007669"/>
    <property type="project" value="UniProtKB-ARBA"/>
</dbReference>
<dbReference type="FunFam" id="1.10.12.10:FF:000001">
    <property type="entry name" value="Probable enoyl-CoA hydratase, mitochondrial"/>
    <property type="match status" value="1"/>
</dbReference>
<dbReference type="Gene3D" id="1.10.12.10">
    <property type="entry name" value="Lyase 2-enoyl-coa Hydratase, Chain A, domain 2"/>
    <property type="match status" value="1"/>
</dbReference>
<protein>
    <submittedName>
        <fullName evidence="3">1,2-epoxyphenylacetyl-CoA isomerase</fullName>
        <ecNumber evidence="3">5.3.3.18</ecNumber>
    </submittedName>
</protein>
<gene>
    <name evidence="3" type="primary">paaG</name>
    <name evidence="3" type="ORF">HC248_00808</name>
</gene>
<name>A0A6H2H6P2_9BURK</name>
<proteinExistence type="inferred from homology"/>
<dbReference type="CDD" id="cd06558">
    <property type="entry name" value="crotonase-like"/>
    <property type="match status" value="1"/>
</dbReference>
<organism evidence="3 4">
    <name type="scientific">Polaromonas vacuolata</name>
    <dbReference type="NCBI Taxonomy" id="37448"/>
    <lineage>
        <taxon>Bacteria</taxon>
        <taxon>Pseudomonadati</taxon>
        <taxon>Pseudomonadota</taxon>
        <taxon>Betaproteobacteria</taxon>
        <taxon>Burkholderiales</taxon>
        <taxon>Comamonadaceae</taxon>
        <taxon>Polaromonas</taxon>
    </lineage>
</organism>
<dbReference type="RefSeq" id="WP_168921382.1">
    <property type="nucleotide sequence ID" value="NZ_CP051461.1"/>
</dbReference>
<evidence type="ECO:0000313" key="3">
    <source>
        <dbReference type="EMBL" id="QJC55528.1"/>
    </source>
</evidence>
<comment type="similarity">
    <text evidence="1">Belongs to the enoyl-CoA hydratase/isomerase family.</text>
</comment>
<dbReference type="Pfam" id="PF00378">
    <property type="entry name" value="ECH_1"/>
    <property type="match status" value="1"/>
</dbReference>
<dbReference type="EMBL" id="CP051461">
    <property type="protein sequence ID" value="QJC55528.1"/>
    <property type="molecule type" value="Genomic_DNA"/>
</dbReference>
<evidence type="ECO:0000256" key="2">
    <source>
        <dbReference type="ARBA" id="ARBA00023239"/>
    </source>
</evidence>
<keyword evidence="2" id="KW-0456">Lyase</keyword>